<dbReference type="SMART" id="SM00119">
    <property type="entry name" value="HECTc"/>
    <property type="match status" value="1"/>
</dbReference>
<evidence type="ECO:0000256" key="2">
    <source>
        <dbReference type="ARBA" id="ARBA00012485"/>
    </source>
</evidence>
<dbReference type="Gene3D" id="3.30.2160.10">
    <property type="entry name" value="Hect, E3 ligase catalytic domain"/>
    <property type="match status" value="1"/>
</dbReference>
<organism evidence="8 9">
    <name type="scientific">Verruconis gallopava</name>
    <dbReference type="NCBI Taxonomy" id="253628"/>
    <lineage>
        <taxon>Eukaryota</taxon>
        <taxon>Fungi</taxon>
        <taxon>Dikarya</taxon>
        <taxon>Ascomycota</taxon>
        <taxon>Pezizomycotina</taxon>
        <taxon>Dothideomycetes</taxon>
        <taxon>Pleosporomycetidae</taxon>
        <taxon>Venturiales</taxon>
        <taxon>Sympoventuriaceae</taxon>
        <taxon>Verruconis</taxon>
    </lineage>
</organism>
<dbReference type="PANTHER" id="PTHR45700:SF8">
    <property type="entry name" value="HECT-TYPE E3 UBIQUITIN TRANSFERASE"/>
    <property type="match status" value="1"/>
</dbReference>
<evidence type="ECO:0000256" key="4">
    <source>
        <dbReference type="ARBA" id="ARBA00022786"/>
    </source>
</evidence>
<sequence length="1196" mass="135724">MFGKAFRALSSGSRDRDRFLEDAYLDRPSPRPRPSGSESTQRQLKAPVAFENLHVSDSDSDEYGLPQVRKGSFSRNDSHKRTHSREQAEVEIKCPGCGDLSRLKLSDNWHACRFCHVRPFDARRPQAVHPAPGKQTQKQLRTPRQLEESFRNMYRRLGVIVHDEGAEVRPSETDQVNNGMKMPPSHRAPSSAPSSKKPAGTRPSELDLNLLGPNRALSSSVPPVESPLRTPPAQVHPSCPAMQPASSRQGPSSEHPHGRDKFVIQNNSLSTPREPPRPVSRGSPYASHQSLKTSPRKRMPNVSTVANGYRGPEIHHSPKERAKQQLLECFQAEFRSLFGNVDFLNGSFCSSIRPKGSKRSMSEGSNISLKTNENGAVGPVLSKDDSEKGAPTKTRMGKPLPPIPSLVPDFPDSKTLLAGHIHDIVSSLVEFGNQRPFERSTTVAQKSTYQTSPHINYPELHAYHSILSRYTLDVDYCLTLVVQEGDNPDKRCSIKTEVVRFIGNLLSACFDVLFDVLTAAREEPKAPQGARYLLIILSTPWLLRPLTPLATIYRRWHDEQAARYRHEPVGRLEDEARLLLLDHPQDQKSVTSLRDRIIGLCLGRIANLSDTVQHVFARWFANMPVNIYVEITKTVQDFNLKQIKSIPVEQHSRTEETRQLHDRRFLSEMLGTTNIENFDNDFEALPWYSKKKSAWKLRTSCQVLQLLVVANDIKTDTASRYNSAHGKTRPSEDMYKPFPVDYFYTPLLDAEAGRLDVALDFELWDSRRGNFTMCQYPFLMTLGTKVRALEYDNERRKKDAVRQEWHASKGMSADPYFHLTVRRDYIIEDSFKVIRQAVGSMSKVTSKKLRVHFEGEEAVDAGGPQKEWFLILTEKLFDPELGLFYLSDSGYFWFNSACKQPNEYFELVGAVFGLAIYNQTSLFAPFPPFLFKKLAAAAPRQSNVGILWRHLWRPTLQDYAQLSPDFARVLKQGLEDPSVMEGLAFEIPVWQNGQSVYHALEPDGSNRIINAGNIDEFVEKAVSYVLQDSINNQFRAFARGFHSICGGNALSLFRGEELELLVRGSEDFDLETLRAAAVYDNWKRLGTDEDLQTEDEVVQTYPLVNMFWNYFQAADIKERRRILRFITGTDRLPPAGIVNLVIKISRQQMKKGEYRYPSARTCFNQILLPDCFEKQSIFDKVFKNALDMAGTGFGMK</sequence>
<comment type="catalytic activity">
    <reaction evidence="1">
        <text>S-ubiquitinyl-[E2 ubiquitin-conjugating enzyme]-L-cysteine + [acceptor protein]-L-lysine = [E2 ubiquitin-conjugating enzyme]-L-cysteine + N(6)-ubiquitinyl-[acceptor protein]-L-lysine.</text>
        <dbReference type="EC" id="2.3.2.26"/>
    </reaction>
</comment>
<gene>
    <name evidence="8" type="ORF">PV09_08819</name>
</gene>
<name>A0A0D2AKK9_9PEZI</name>
<dbReference type="AlphaFoldDB" id="A0A0D2AKK9"/>
<feature type="compositionally biased region" description="Low complexity" evidence="6">
    <location>
        <begin position="218"/>
        <end position="227"/>
    </location>
</feature>
<dbReference type="InterPro" id="IPR044611">
    <property type="entry name" value="E3A/B/C-like"/>
</dbReference>
<dbReference type="GO" id="GO:0061630">
    <property type="term" value="F:ubiquitin protein ligase activity"/>
    <property type="evidence" value="ECO:0007669"/>
    <property type="project" value="UniProtKB-EC"/>
</dbReference>
<dbReference type="HOGENOM" id="CLU_002173_5_1_1"/>
<dbReference type="PANTHER" id="PTHR45700">
    <property type="entry name" value="UBIQUITIN-PROTEIN LIGASE E3C"/>
    <property type="match status" value="1"/>
</dbReference>
<dbReference type="PROSITE" id="PS50237">
    <property type="entry name" value="HECT"/>
    <property type="match status" value="1"/>
</dbReference>
<feature type="region of interest" description="Disordered" evidence="6">
    <location>
        <begin position="1"/>
        <end position="87"/>
    </location>
</feature>
<dbReference type="GeneID" id="27316792"/>
<keyword evidence="9" id="KW-1185">Reference proteome</keyword>
<feature type="compositionally biased region" description="Polar residues" evidence="6">
    <location>
        <begin position="362"/>
        <end position="374"/>
    </location>
</feature>
<accession>A0A0D2AKK9</accession>
<evidence type="ECO:0000259" key="7">
    <source>
        <dbReference type="PROSITE" id="PS50237"/>
    </source>
</evidence>
<dbReference type="SUPFAM" id="SSF56204">
    <property type="entry name" value="Hect, E3 ligase catalytic domain"/>
    <property type="match status" value="1"/>
</dbReference>
<dbReference type="Pfam" id="PF00632">
    <property type="entry name" value="HECT"/>
    <property type="match status" value="1"/>
</dbReference>
<evidence type="ECO:0000256" key="3">
    <source>
        <dbReference type="ARBA" id="ARBA00022679"/>
    </source>
</evidence>
<feature type="compositionally biased region" description="Low complexity" evidence="6">
    <location>
        <begin position="183"/>
        <end position="198"/>
    </location>
</feature>
<proteinExistence type="predicted"/>
<feature type="compositionally biased region" description="Basic and acidic residues" evidence="6">
    <location>
        <begin position="76"/>
        <end position="87"/>
    </location>
</feature>
<dbReference type="Gene3D" id="3.90.1750.10">
    <property type="entry name" value="Hect, E3 ligase catalytic domains"/>
    <property type="match status" value="1"/>
</dbReference>
<dbReference type="Gene3D" id="3.30.2410.10">
    <property type="entry name" value="Hect, E3 ligase catalytic domain"/>
    <property type="match status" value="1"/>
</dbReference>
<dbReference type="STRING" id="253628.A0A0D2AKK9"/>
<feature type="region of interest" description="Disordered" evidence="6">
    <location>
        <begin position="354"/>
        <end position="405"/>
    </location>
</feature>
<evidence type="ECO:0000313" key="8">
    <source>
        <dbReference type="EMBL" id="KIV99513.1"/>
    </source>
</evidence>
<dbReference type="EC" id="2.3.2.26" evidence="2"/>
<feature type="region of interest" description="Disordered" evidence="6">
    <location>
        <begin position="165"/>
        <end position="302"/>
    </location>
</feature>
<keyword evidence="3" id="KW-0808">Transferase</keyword>
<feature type="domain" description="HECT" evidence="7">
    <location>
        <begin position="847"/>
        <end position="1196"/>
    </location>
</feature>
<evidence type="ECO:0000256" key="6">
    <source>
        <dbReference type="SAM" id="MobiDB-lite"/>
    </source>
</evidence>
<dbReference type="VEuPathDB" id="FungiDB:PV09_08819"/>
<dbReference type="Proteomes" id="UP000053259">
    <property type="component" value="Unassembled WGS sequence"/>
</dbReference>
<dbReference type="EMBL" id="KN847576">
    <property type="protein sequence ID" value="KIV99513.1"/>
    <property type="molecule type" value="Genomic_DNA"/>
</dbReference>
<evidence type="ECO:0000256" key="5">
    <source>
        <dbReference type="PROSITE-ProRule" id="PRU00104"/>
    </source>
</evidence>
<keyword evidence="4 5" id="KW-0833">Ubl conjugation pathway</keyword>
<dbReference type="RefSeq" id="XP_016209383.1">
    <property type="nucleotide sequence ID" value="XM_016362775.1"/>
</dbReference>
<dbReference type="GO" id="GO:0000209">
    <property type="term" value="P:protein polyubiquitination"/>
    <property type="evidence" value="ECO:0007669"/>
    <property type="project" value="InterPro"/>
</dbReference>
<dbReference type="InterPro" id="IPR000569">
    <property type="entry name" value="HECT_dom"/>
</dbReference>
<evidence type="ECO:0000313" key="9">
    <source>
        <dbReference type="Proteomes" id="UP000053259"/>
    </source>
</evidence>
<feature type="compositionally biased region" description="Basic and acidic residues" evidence="6">
    <location>
        <begin position="13"/>
        <end position="29"/>
    </location>
</feature>
<feature type="active site" description="Glycyl thioester intermediate" evidence="5">
    <location>
        <position position="1162"/>
    </location>
</feature>
<reference evidence="8 9" key="1">
    <citation type="submission" date="2015-01" db="EMBL/GenBank/DDBJ databases">
        <title>The Genome Sequence of Ochroconis gallopava CBS43764.</title>
        <authorList>
            <consortium name="The Broad Institute Genomics Platform"/>
            <person name="Cuomo C."/>
            <person name="de Hoog S."/>
            <person name="Gorbushina A."/>
            <person name="Stielow B."/>
            <person name="Teixiera M."/>
            <person name="Abouelleil A."/>
            <person name="Chapman S.B."/>
            <person name="Priest M."/>
            <person name="Young S.K."/>
            <person name="Wortman J."/>
            <person name="Nusbaum C."/>
            <person name="Birren B."/>
        </authorList>
    </citation>
    <scope>NUCLEOTIDE SEQUENCE [LARGE SCALE GENOMIC DNA]</scope>
    <source>
        <strain evidence="8 9">CBS 43764</strain>
    </source>
</reference>
<evidence type="ECO:0000256" key="1">
    <source>
        <dbReference type="ARBA" id="ARBA00000885"/>
    </source>
</evidence>
<dbReference type="InterPro" id="IPR035983">
    <property type="entry name" value="Hect_E3_ubiquitin_ligase"/>
</dbReference>
<dbReference type="InParanoid" id="A0A0D2AKK9"/>
<protein>
    <recommendedName>
        <fullName evidence="2">HECT-type E3 ubiquitin transferase</fullName>
        <ecNumber evidence="2">2.3.2.26</ecNumber>
    </recommendedName>
</protein>
<dbReference type="OrthoDB" id="8068875at2759"/>